<evidence type="ECO:0000259" key="3">
    <source>
        <dbReference type="Pfam" id="PF05368"/>
    </source>
</evidence>
<reference evidence="4" key="1">
    <citation type="submission" date="2022-10" db="EMBL/GenBank/DDBJ databases">
        <title>Culturing micro-colonial fungi from biological soil crusts in the Mojave desert and describing Neophaeococcomyces mojavensis, and introducing the new genera and species Taxawa tesnikishii.</title>
        <authorList>
            <person name="Kurbessoian T."/>
            <person name="Stajich J.E."/>
        </authorList>
    </citation>
    <scope>NUCLEOTIDE SEQUENCE</scope>
    <source>
        <strain evidence="4">TK_1</strain>
    </source>
</reference>
<dbReference type="PANTHER" id="PTHR47706">
    <property type="entry name" value="NMRA-LIKE FAMILY PROTEIN"/>
    <property type="match status" value="1"/>
</dbReference>
<protein>
    <recommendedName>
        <fullName evidence="3">NmrA-like domain-containing protein</fullName>
    </recommendedName>
</protein>
<evidence type="ECO:0000313" key="4">
    <source>
        <dbReference type="EMBL" id="KAJ9654595.1"/>
    </source>
</evidence>
<evidence type="ECO:0000256" key="2">
    <source>
        <dbReference type="ARBA" id="ARBA00023002"/>
    </source>
</evidence>
<dbReference type="Gene3D" id="3.90.25.10">
    <property type="entry name" value="UDP-galactose 4-epimerase, domain 1"/>
    <property type="match status" value="1"/>
</dbReference>
<keyword evidence="2" id="KW-0560">Oxidoreductase</keyword>
<comment type="caution">
    <text evidence="4">The sequence shown here is derived from an EMBL/GenBank/DDBJ whole genome shotgun (WGS) entry which is preliminary data.</text>
</comment>
<evidence type="ECO:0000256" key="1">
    <source>
        <dbReference type="ARBA" id="ARBA00022857"/>
    </source>
</evidence>
<dbReference type="EMBL" id="JAPDRL010000223">
    <property type="protein sequence ID" value="KAJ9654595.1"/>
    <property type="molecule type" value="Genomic_DNA"/>
</dbReference>
<dbReference type="PANTHER" id="PTHR47706:SF5">
    <property type="entry name" value="ISOFLAVONE REDUCTASE"/>
    <property type="match status" value="1"/>
</dbReference>
<feature type="domain" description="NmrA-like" evidence="3">
    <location>
        <begin position="5"/>
        <end position="117"/>
    </location>
</feature>
<accession>A0ABQ9NIB1</accession>
<proteinExistence type="predicted"/>
<dbReference type="SUPFAM" id="SSF51735">
    <property type="entry name" value="NAD(P)-binding Rossmann-fold domains"/>
    <property type="match status" value="1"/>
</dbReference>
<dbReference type="InterPro" id="IPR036291">
    <property type="entry name" value="NAD(P)-bd_dom_sf"/>
</dbReference>
<keyword evidence="1" id="KW-0521">NADP</keyword>
<dbReference type="InterPro" id="IPR051609">
    <property type="entry name" value="NmrA/Isoflavone_reductase-like"/>
</dbReference>
<dbReference type="Proteomes" id="UP001172684">
    <property type="component" value="Unassembled WGS sequence"/>
</dbReference>
<dbReference type="InterPro" id="IPR008030">
    <property type="entry name" value="NmrA-like"/>
</dbReference>
<keyword evidence="5" id="KW-1185">Reference proteome</keyword>
<evidence type="ECO:0000313" key="5">
    <source>
        <dbReference type="Proteomes" id="UP001172684"/>
    </source>
</evidence>
<name>A0ABQ9NIB1_9PEZI</name>
<dbReference type="Gene3D" id="3.40.50.720">
    <property type="entry name" value="NAD(P)-binding Rossmann-like Domain"/>
    <property type="match status" value="1"/>
</dbReference>
<dbReference type="Pfam" id="PF05368">
    <property type="entry name" value="NmrA"/>
    <property type="match status" value="1"/>
</dbReference>
<sequence>MRVAIAGTGRLAQLIAHHLHEDTSHQVVLLSRFVRTPFFSSAIAQPSLIALGYRVQVVNYDDQESLRYALNGVDTVISTVSGAPQYKLIEAAVHKRVRRFAPAEFDGIPTLRPAVDPLDHGRAYALQLLEYYKASMQYTVFACGVFYERFAPGGMAATGLGRSSGVSGEGNYLLDIRNMAGDAPLYNASNQQAVICMTAVQDVARFVVRALDLTDWPPVLSMYTERMTVYQFVGYVQQFTGRPTTLTAGTPATLRARLAIAASQGDVAAQWRLHHLIATAEGRYDLGSSRSLNATFPDVHTTSFRDWFLNAWAGV</sequence>
<organism evidence="4 5">
    <name type="scientific">Coniosporium apollinis</name>
    <dbReference type="NCBI Taxonomy" id="61459"/>
    <lineage>
        <taxon>Eukaryota</taxon>
        <taxon>Fungi</taxon>
        <taxon>Dikarya</taxon>
        <taxon>Ascomycota</taxon>
        <taxon>Pezizomycotina</taxon>
        <taxon>Dothideomycetes</taxon>
        <taxon>Dothideomycetes incertae sedis</taxon>
        <taxon>Coniosporium</taxon>
    </lineage>
</organism>
<gene>
    <name evidence="4" type="ORF">H2201_008971</name>
</gene>